<dbReference type="OrthoDB" id="5424477at2759"/>
<dbReference type="HOGENOM" id="CLU_1518505_0_0_1"/>
<organism evidence="1 2">
    <name type="scientific">Pneumocystis murina (strain B123)</name>
    <name type="common">Mouse pneumocystis pneumonia agent</name>
    <name type="synonym">Pneumocystis carinii f. sp. muris</name>
    <dbReference type="NCBI Taxonomy" id="1069680"/>
    <lineage>
        <taxon>Eukaryota</taxon>
        <taxon>Fungi</taxon>
        <taxon>Dikarya</taxon>
        <taxon>Ascomycota</taxon>
        <taxon>Taphrinomycotina</taxon>
        <taxon>Pneumocystomycetes</taxon>
        <taxon>Pneumocystaceae</taxon>
        <taxon>Pneumocystis</taxon>
    </lineage>
</organism>
<evidence type="ECO:0000313" key="2">
    <source>
        <dbReference type="Proteomes" id="UP000011958"/>
    </source>
</evidence>
<dbReference type="GeneID" id="19894080"/>
<name>M7PLM8_PNEMU</name>
<dbReference type="EMBL" id="AFWA02000001">
    <property type="protein sequence ID" value="EMR11354.1"/>
    <property type="molecule type" value="Genomic_DNA"/>
</dbReference>
<accession>M7PLM8</accession>
<comment type="caution">
    <text evidence="1">The sequence shown here is derived from an EMBL/GenBank/DDBJ whole genome shotgun (WGS) entry which is preliminary data.</text>
</comment>
<proteinExistence type="predicted"/>
<dbReference type="Proteomes" id="UP000011958">
    <property type="component" value="Unassembled WGS sequence"/>
</dbReference>
<evidence type="ECO:0000313" key="1">
    <source>
        <dbReference type="EMBL" id="EMR11354.1"/>
    </source>
</evidence>
<keyword evidence="2" id="KW-1185">Reference proteome</keyword>
<dbReference type="VEuPathDB" id="FungiDB:PNEG_00382"/>
<sequence>MKWIEYSFICLIIFSNCIFSMDLERHIFYRGSEFRPRNHLIYKSLKKDFYNEISEEYLLESSSSEWNSLKGCQDMIVCKVHVEGTEVVVLRVIGKESLDDTHIENTSENSGEKEFTEFPTMEDFNSDETQEGNLIDHFIDNCEECEECQECGECEGYEGCDDNEFYIEESNSLSNNI</sequence>
<dbReference type="RefSeq" id="XP_007872256.1">
    <property type="nucleotide sequence ID" value="XM_007874065.1"/>
</dbReference>
<gene>
    <name evidence="1" type="ORF">PNEG_00382</name>
</gene>
<reference evidence="2" key="1">
    <citation type="journal article" date="2016" name="Nat. Commun.">
        <title>Genome analysis of three Pneumocystis species reveals adaptation mechanisms to life exclusively in mammalian hosts.</title>
        <authorList>
            <person name="Ma L."/>
            <person name="Chen Z."/>
            <person name="Huang D.W."/>
            <person name="Kutty G."/>
            <person name="Ishihara M."/>
            <person name="Wang H."/>
            <person name="Abouelleil A."/>
            <person name="Bishop L."/>
            <person name="Davey E."/>
            <person name="Deng R."/>
            <person name="Deng X."/>
            <person name="Fan L."/>
            <person name="Fantoni G."/>
            <person name="Fitzgerald M."/>
            <person name="Gogineni E."/>
            <person name="Goldberg J.M."/>
            <person name="Handley G."/>
            <person name="Hu X."/>
            <person name="Huber C."/>
            <person name="Jiao X."/>
            <person name="Jones K."/>
            <person name="Levin J.Z."/>
            <person name="Liu Y."/>
            <person name="Macdonald P."/>
            <person name="Melnikov A."/>
            <person name="Raley C."/>
            <person name="Sassi M."/>
            <person name="Sherman B.T."/>
            <person name="Song X."/>
            <person name="Sykes S."/>
            <person name="Tran B."/>
            <person name="Walsh L."/>
            <person name="Xia Y."/>
            <person name="Yang J."/>
            <person name="Young S."/>
            <person name="Zeng Q."/>
            <person name="Zheng X."/>
            <person name="Stephens R."/>
            <person name="Nusbaum C."/>
            <person name="Birren B.W."/>
            <person name="Azadi P."/>
            <person name="Lempicki R.A."/>
            <person name="Cuomo C.A."/>
            <person name="Kovacs J.A."/>
        </authorList>
    </citation>
    <scope>NUCLEOTIDE SEQUENCE [LARGE SCALE GENOMIC DNA]</scope>
    <source>
        <strain evidence="2">B123</strain>
    </source>
</reference>
<dbReference type="AlphaFoldDB" id="M7PLM8"/>
<protein>
    <submittedName>
        <fullName evidence="1">Uncharacterized protein</fullName>
    </submittedName>
</protein>